<sequence>MRKYLLYLVLPFCWACSNFIDVEPENSVTYTNFFKSKKDAEALLTELQVHMTTVFLSQWTEAAGDMAEVNEHFLPTDLTSWGMVFDWAPFFRLIYQADLILDNAHRFESLTKEELEPYVLQAYFAKGVAYFYLAMTFGDAPISKGTLFIEKLPQSPMSEVLDMADSCLSKALKLPVYEEMVSATSEARMKQYGSKGAAVALLAHLHAWRAGVEGKKECWAKAEEYCSMIIEGRVGNYKMVDTPEEVCVNVLKGGSDESIWEIYSDASENKEYAYRNDFVRFPVLLNGEFYPGAGIPYPYLTKETVHNMYSMGDLRRESYYYALDADFIYLNKVGENVVVGTTPGDVVLKYDVRELDETYMYKFRYPYYEKNEYDPRPSFRGMSQNKVLYRLADIYLLRAECRARQNKRDLAVSDLNYVRGRAYGNMEDGNIKNGDDVSRYSYPTSEDIKNGLDANLCLAIFKEREKELSYEGYRYYDIMRNGYCFLRGEDSHDYIRKEISKYYEQLTDQDIKDGAMYCMLMDVCFDNNDLIRQNRYWNRRIQ</sequence>
<name>A0ABR7D4V2_9BACT</name>
<accession>A0ABR7D4V2</accession>
<dbReference type="InterPro" id="IPR011990">
    <property type="entry name" value="TPR-like_helical_dom_sf"/>
</dbReference>
<feature type="domain" description="SusD-like N-terminal" evidence="7">
    <location>
        <begin position="50"/>
        <end position="204"/>
    </location>
</feature>
<reference evidence="8 9" key="1">
    <citation type="submission" date="2020-08" db="EMBL/GenBank/DDBJ databases">
        <title>Genome public.</title>
        <authorList>
            <person name="Liu C."/>
            <person name="Sun Q."/>
        </authorList>
    </citation>
    <scope>NUCLEOTIDE SEQUENCE [LARGE SCALE GENOMIC DNA]</scope>
    <source>
        <strain evidence="8 9">NSJ-56</strain>
    </source>
</reference>
<dbReference type="Pfam" id="PF14322">
    <property type="entry name" value="SusD-like_3"/>
    <property type="match status" value="1"/>
</dbReference>
<comment type="caution">
    <text evidence="8">The sequence shown here is derived from an EMBL/GenBank/DDBJ whole genome shotgun (WGS) entry which is preliminary data.</text>
</comment>
<comment type="subcellular location">
    <subcellularLocation>
        <location evidence="1">Cell outer membrane</location>
    </subcellularLocation>
</comment>
<feature type="domain" description="RagB/SusD" evidence="6">
    <location>
        <begin position="357"/>
        <end position="505"/>
    </location>
</feature>
<evidence type="ECO:0000256" key="5">
    <source>
        <dbReference type="ARBA" id="ARBA00023237"/>
    </source>
</evidence>
<keyword evidence="3" id="KW-0732">Signal</keyword>
<keyword evidence="4" id="KW-0472">Membrane</keyword>
<dbReference type="InterPro" id="IPR012944">
    <property type="entry name" value="SusD_RagB_dom"/>
</dbReference>
<evidence type="ECO:0000313" key="8">
    <source>
        <dbReference type="EMBL" id="MBC5622986.1"/>
    </source>
</evidence>
<evidence type="ECO:0000259" key="7">
    <source>
        <dbReference type="Pfam" id="PF14322"/>
    </source>
</evidence>
<dbReference type="Proteomes" id="UP000646484">
    <property type="component" value="Unassembled WGS sequence"/>
</dbReference>
<evidence type="ECO:0000313" key="9">
    <source>
        <dbReference type="Proteomes" id="UP000646484"/>
    </source>
</evidence>
<proteinExistence type="inferred from homology"/>
<protein>
    <submittedName>
        <fullName evidence="8">RagB/SusD family nutrient uptake outer membrane protein</fullName>
    </submittedName>
</protein>
<dbReference type="Gene3D" id="1.25.40.390">
    <property type="match status" value="1"/>
</dbReference>
<dbReference type="InterPro" id="IPR033985">
    <property type="entry name" value="SusD-like_N"/>
</dbReference>
<evidence type="ECO:0000256" key="3">
    <source>
        <dbReference type="ARBA" id="ARBA00022729"/>
    </source>
</evidence>
<dbReference type="Pfam" id="PF07980">
    <property type="entry name" value="SusD_RagB"/>
    <property type="match status" value="1"/>
</dbReference>
<evidence type="ECO:0000256" key="4">
    <source>
        <dbReference type="ARBA" id="ARBA00023136"/>
    </source>
</evidence>
<keyword evidence="5" id="KW-0998">Cell outer membrane</keyword>
<dbReference type="EMBL" id="JACOOH010000008">
    <property type="protein sequence ID" value="MBC5622986.1"/>
    <property type="molecule type" value="Genomic_DNA"/>
</dbReference>
<evidence type="ECO:0000259" key="6">
    <source>
        <dbReference type="Pfam" id="PF07980"/>
    </source>
</evidence>
<keyword evidence="9" id="KW-1185">Reference proteome</keyword>
<comment type="similarity">
    <text evidence="2">Belongs to the SusD family.</text>
</comment>
<dbReference type="SUPFAM" id="SSF48452">
    <property type="entry name" value="TPR-like"/>
    <property type="match status" value="1"/>
</dbReference>
<evidence type="ECO:0000256" key="2">
    <source>
        <dbReference type="ARBA" id="ARBA00006275"/>
    </source>
</evidence>
<gene>
    <name evidence="8" type="ORF">H8S64_17980</name>
</gene>
<organism evidence="8 9">
    <name type="scientific">Butyricimonas hominis</name>
    <dbReference type="NCBI Taxonomy" id="2763032"/>
    <lineage>
        <taxon>Bacteria</taxon>
        <taxon>Pseudomonadati</taxon>
        <taxon>Bacteroidota</taxon>
        <taxon>Bacteroidia</taxon>
        <taxon>Bacteroidales</taxon>
        <taxon>Odoribacteraceae</taxon>
        <taxon>Butyricimonas</taxon>
    </lineage>
</organism>
<evidence type="ECO:0000256" key="1">
    <source>
        <dbReference type="ARBA" id="ARBA00004442"/>
    </source>
</evidence>